<name>A0AC61L611_9EURY</name>
<sequence length="393" mass="43746">MTQELKHCTRSMKDLLIDMKDTSELMMDLAYSAVIYDDREIAMEVIRLEEKMDTLGYYMMISAMLSARRVDEAEALAGVLQVGAAAENIANAAGDIAKIALLDLGIPVELKPDLRGAEETIASATVSPESPMAGRSLGEIELETETGMWLIAIRRERNWIYDPDHSTLVTAGDVVFARGHDEGVPLFMECATRKRYARTIVEPERVLCDLDRAVDLIVEMKNMSELAVGLAYSAMLFYNKEIAEEVRYIEDRMDGMRYELQHWVLESAKNIEDVDKLRGLLHLANASEAISDAAYDIADVVLREIEPHPIMAIAVRESDEVVTKLQIAPGSEVVRKSLGELKLETETGVHIMAVKRGERWIYSPGARTVLCAGDMLIARGTMSGEELLIEMCS</sequence>
<evidence type="ECO:0000313" key="1">
    <source>
        <dbReference type="EMBL" id="PXF61833.1"/>
    </source>
</evidence>
<gene>
    <name evidence="1" type="ORF">C4B59_00975</name>
</gene>
<protein>
    <submittedName>
        <fullName evidence="1">Potassium channel protein</fullName>
    </submittedName>
</protein>
<keyword evidence="1" id="KW-0406">Ion transport</keyword>
<comment type="caution">
    <text evidence="1">The sequence shown here is derived from an EMBL/GenBank/DDBJ whole genome shotgun (WGS) entry which is preliminary data.</text>
</comment>
<evidence type="ECO:0000313" key="2">
    <source>
        <dbReference type="Proteomes" id="UP000248329"/>
    </source>
</evidence>
<accession>A0AC61L611</accession>
<reference evidence="1" key="1">
    <citation type="submission" date="2018-01" db="EMBL/GenBank/DDBJ databases">
        <authorList>
            <person name="Krukenberg V."/>
        </authorList>
    </citation>
    <scope>NUCLEOTIDE SEQUENCE</scope>
    <source>
        <strain evidence="1">E20ANME2</strain>
    </source>
</reference>
<organism evidence="1 2">
    <name type="scientific">Candidatus Methanogaster sp</name>
    <dbReference type="NCBI Taxonomy" id="3386292"/>
    <lineage>
        <taxon>Archaea</taxon>
        <taxon>Methanobacteriati</taxon>
        <taxon>Methanobacteriota</taxon>
        <taxon>Stenosarchaea group</taxon>
        <taxon>Methanomicrobia</taxon>
        <taxon>Methanosarcinales</taxon>
        <taxon>ANME-2 cluster</taxon>
        <taxon>Candidatus Methanogasteraceae</taxon>
        <taxon>Candidatus Methanogaster</taxon>
    </lineage>
</organism>
<proteinExistence type="predicted"/>
<keyword evidence="1" id="KW-0407">Ion channel</keyword>
<dbReference type="Proteomes" id="UP000248329">
    <property type="component" value="Unassembled WGS sequence"/>
</dbReference>
<keyword evidence="1" id="KW-0813">Transport</keyword>
<dbReference type="EMBL" id="PQXF01000002">
    <property type="protein sequence ID" value="PXF61833.1"/>
    <property type="molecule type" value="Genomic_DNA"/>
</dbReference>